<dbReference type="SMART" id="SM00345">
    <property type="entry name" value="HTH_GNTR"/>
    <property type="match status" value="1"/>
</dbReference>
<evidence type="ECO:0000256" key="1">
    <source>
        <dbReference type="ARBA" id="ARBA00023015"/>
    </source>
</evidence>
<proteinExistence type="predicted"/>
<keyword evidence="3" id="KW-0804">Transcription</keyword>
<dbReference type="PANTHER" id="PTHR43537">
    <property type="entry name" value="TRANSCRIPTIONAL REGULATOR, GNTR FAMILY"/>
    <property type="match status" value="1"/>
</dbReference>
<evidence type="ECO:0000256" key="2">
    <source>
        <dbReference type="ARBA" id="ARBA00023125"/>
    </source>
</evidence>
<evidence type="ECO:0000313" key="5">
    <source>
        <dbReference type="EMBL" id="RTR18073.1"/>
    </source>
</evidence>
<dbReference type="Gene3D" id="1.20.120.530">
    <property type="entry name" value="GntR ligand-binding domain-like"/>
    <property type="match status" value="1"/>
</dbReference>
<dbReference type="Pfam" id="PF00392">
    <property type="entry name" value="GntR"/>
    <property type="match status" value="1"/>
</dbReference>
<gene>
    <name evidence="5" type="ORF">EJ903_16360</name>
</gene>
<sequence>MSTLVKPIEPRRLYQQVADQIRALIASNAIAPGTRLPPERDLAQQLGVSRPSLREALIALEIDGSVEIRMGSGVYVCQPPERLLPTSTAALGESPSELMQARAVIEGAAVVLACARISADGLARLREILARMRSEMEQGGHPVEQDKQFHLTLAGFSGNSVLVRLVGELFDERHSPISSQLRERFDSTQTWRFALDEHEAILQALDAADPLAAQTAMRQHLKESTDRWISS</sequence>
<dbReference type="Gene3D" id="1.10.10.10">
    <property type="entry name" value="Winged helix-like DNA-binding domain superfamily/Winged helix DNA-binding domain"/>
    <property type="match status" value="1"/>
</dbReference>
<dbReference type="Proteomes" id="UP000277007">
    <property type="component" value="Unassembled WGS sequence"/>
</dbReference>
<dbReference type="GO" id="GO:0003677">
    <property type="term" value="F:DNA binding"/>
    <property type="evidence" value="ECO:0007669"/>
    <property type="project" value="UniProtKB-KW"/>
</dbReference>
<dbReference type="InterPro" id="IPR008920">
    <property type="entry name" value="TF_FadR/GntR_C"/>
</dbReference>
<reference evidence="5 6" key="1">
    <citation type="submission" date="2018-12" db="EMBL/GenBank/DDBJ databases">
        <authorList>
            <person name="Yang Y."/>
        </authorList>
    </citation>
    <scope>NUCLEOTIDE SEQUENCE [LARGE SCALE GENOMIC DNA]</scope>
    <source>
        <strain evidence="5 6">L-25-5w-1</strain>
    </source>
</reference>
<name>A0A431VF80_9PROT</name>
<dbReference type="EMBL" id="RXMA01000016">
    <property type="protein sequence ID" value="RTR18073.1"/>
    <property type="molecule type" value="Genomic_DNA"/>
</dbReference>
<dbReference type="PANTHER" id="PTHR43537:SF5">
    <property type="entry name" value="UXU OPERON TRANSCRIPTIONAL REGULATOR"/>
    <property type="match status" value="1"/>
</dbReference>
<keyword evidence="1" id="KW-0805">Transcription regulation</keyword>
<comment type="caution">
    <text evidence="5">The sequence shown here is derived from an EMBL/GenBank/DDBJ whole genome shotgun (WGS) entry which is preliminary data.</text>
</comment>
<dbReference type="SUPFAM" id="SSF46785">
    <property type="entry name" value="Winged helix' DNA-binding domain"/>
    <property type="match status" value="1"/>
</dbReference>
<feature type="domain" description="HTH gntR-type" evidence="4">
    <location>
        <begin position="11"/>
        <end position="79"/>
    </location>
</feature>
<protein>
    <submittedName>
        <fullName evidence="5">FadR family transcriptional regulator</fullName>
    </submittedName>
</protein>
<evidence type="ECO:0000259" key="4">
    <source>
        <dbReference type="PROSITE" id="PS50949"/>
    </source>
</evidence>
<dbReference type="InterPro" id="IPR000524">
    <property type="entry name" value="Tscrpt_reg_HTH_GntR"/>
</dbReference>
<dbReference type="SUPFAM" id="SSF48008">
    <property type="entry name" value="GntR ligand-binding domain-like"/>
    <property type="match status" value="1"/>
</dbReference>
<organism evidence="5 6">
    <name type="scientific">Azospirillum griseum</name>
    <dbReference type="NCBI Taxonomy" id="2496639"/>
    <lineage>
        <taxon>Bacteria</taxon>
        <taxon>Pseudomonadati</taxon>
        <taxon>Pseudomonadota</taxon>
        <taxon>Alphaproteobacteria</taxon>
        <taxon>Rhodospirillales</taxon>
        <taxon>Azospirillaceae</taxon>
        <taxon>Azospirillum</taxon>
    </lineage>
</organism>
<dbReference type="AlphaFoldDB" id="A0A431VF80"/>
<evidence type="ECO:0000256" key="3">
    <source>
        <dbReference type="ARBA" id="ARBA00023163"/>
    </source>
</evidence>
<evidence type="ECO:0000313" key="6">
    <source>
        <dbReference type="Proteomes" id="UP000277007"/>
    </source>
</evidence>
<dbReference type="CDD" id="cd07377">
    <property type="entry name" value="WHTH_GntR"/>
    <property type="match status" value="1"/>
</dbReference>
<dbReference type="PRINTS" id="PR00035">
    <property type="entry name" value="HTHGNTR"/>
</dbReference>
<dbReference type="InterPro" id="IPR036388">
    <property type="entry name" value="WH-like_DNA-bd_sf"/>
</dbReference>
<dbReference type="PROSITE" id="PS50949">
    <property type="entry name" value="HTH_GNTR"/>
    <property type="match status" value="1"/>
</dbReference>
<accession>A0A431VF80</accession>
<dbReference type="InterPro" id="IPR036390">
    <property type="entry name" value="WH_DNA-bd_sf"/>
</dbReference>
<keyword evidence="6" id="KW-1185">Reference proteome</keyword>
<dbReference type="SMART" id="SM00895">
    <property type="entry name" value="FCD"/>
    <property type="match status" value="1"/>
</dbReference>
<dbReference type="Pfam" id="PF07729">
    <property type="entry name" value="FCD"/>
    <property type="match status" value="1"/>
</dbReference>
<dbReference type="GO" id="GO:0003700">
    <property type="term" value="F:DNA-binding transcription factor activity"/>
    <property type="evidence" value="ECO:0007669"/>
    <property type="project" value="InterPro"/>
</dbReference>
<keyword evidence="2" id="KW-0238">DNA-binding</keyword>
<dbReference type="RefSeq" id="WP_126617368.1">
    <property type="nucleotide sequence ID" value="NZ_JBHUCY010000054.1"/>
</dbReference>
<dbReference type="OrthoDB" id="9812645at2"/>
<dbReference type="InterPro" id="IPR011711">
    <property type="entry name" value="GntR_C"/>
</dbReference>